<name>A0A1V6NE91_PENPO</name>
<comment type="subcellular location">
    <subcellularLocation>
        <location evidence="1">Membrane</location>
        <topology evidence="1">Multi-pass membrane protein</topology>
    </subcellularLocation>
</comment>
<evidence type="ECO:0000256" key="4">
    <source>
        <dbReference type="ARBA" id="ARBA00023136"/>
    </source>
</evidence>
<reference evidence="9" key="1">
    <citation type="journal article" date="2017" name="Nat. Microbiol.">
        <title>Global analysis of biosynthetic gene clusters reveals vast potential of secondary metabolite production in Penicillium species.</title>
        <authorList>
            <person name="Nielsen J.C."/>
            <person name="Grijseels S."/>
            <person name="Prigent S."/>
            <person name="Ji B."/>
            <person name="Dainat J."/>
            <person name="Nielsen K.F."/>
            <person name="Frisvad J.C."/>
            <person name="Workman M."/>
            <person name="Nielsen J."/>
        </authorList>
    </citation>
    <scope>NUCLEOTIDE SEQUENCE [LARGE SCALE GENOMIC DNA]</scope>
    <source>
        <strain evidence="9">IBT 4502</strain>
    </source>
</reference>
<dbReference type="OrthoDB" id="5401779at2759"/>
<accession>A0A1V6NE91</accession>
<keyword evidence="4 6" id="KW-0472">Membrane</keyword>
<protein>
    <recommendedName>
        <fullName evidence="7">Rhodopsin domain-containing protein</fullName>
    </recommendedName>
</protein>
<feature type="transmembrane region" description="Helical" evidence="6">
    <location>
        <begin position="246"/>
        <end position="266"/>
    </location>
</feature>
<gene>
    <name evidence="8" type="ORF">PENPOL_c010G06013</name>
</gene>
<evidence type="ECO:0000313" key="8">
    <source>
        <dbReference type="EMBL" id="OQD63060.1"/>
    </source>
</evidence>
<feature type="domain" description="Rhodopsin" evidence="7">
    <location>
        <begin position="47"/>
        <end position="271"/>
    </location>
</feature>
<evidence type="ECO:0000256" key="5">
    <source>
        <dbReference type="ARBA" id="ARBA00038359"/>
    </source>
</evidence>
<evidence type="ECO:0000313" key="9">
    <source>
        <dbReference type="Proteomes" id="UP000191408"/>
    </source>
</evidence>
<evidence type="ECO:0000256" key="6">
    <source>
        <dbReference type="SAM" id="Phobius"/>
    </source>
</evidence>
<feature type="transmembrane region" description="Helical" evidence="6">
    <location>
        <begin position="207"/>
        <end position="226"/>
    </location>
</feature>
<evidence type="ECO:0000259" key="7">
    <source>
        <dbReference type="Pfam" id="PF20684"/>
    </source>
</evidence>
<dbReference type="InterPro" id="IPR049326">
    <property type="entry name" value="Rhodopsin_dom_fungi"/>
</dbReference>
<dbReference type="Pfam" id="PF20684">
    <property type="entry name" value="Fung_rhodopsin"/>
    <property type="match status" value="1"/>
</dbReference>
<evidence type="ECO:0000256" key="1">
    <source>
        <dbReference type="ARBA" id="ARBA00004141"/>
    </source>
</evidence>
<evidence type="ECO:0000256" key="2">
    <source>
        <dbReference type="ARBA" id="ARBA00022692"/>
    </source>
</evidence>
<dbReference type="GO" id="GO:0016020">
    <property type="term" value="C:membrane"/>
    <property type="evidence" value="ECO:0007669"/>
    <property type="project" value="UniProtKB-SubCell"/>
</dbReference>
<organism evidence="8 9">
    <name type="scientific">Penicillium polonicum</name>
    <dbReference type="NCBI Taxonomy" id="60169"/>
    <lineage>
        <taxon>Eukaryota</taxon>
        <taxon>Fungi</taxon>
        <taxon>Dikarya</taxon>
        <taxon>Ascomycota</taxon>
        <taxon>Pezizomycotina</taxon>
        <taxon>Eurotiomycetes</taxon>
        <taxon>Eurotiomycetidae</taxon>
        <taxon>Eurotiales</taxon>
        <taxon>Aspergillaceae</taxon>
        <taxon>Penicillium</taxon>
    </lineage>
</organism>
<sequence>MVLSPTTGSNLLDGQVLQFPPPSMSLKIGTVITFGITCSVATILMALRYFQAFKLTKKIEIDLVMITMSYGCALVYSVSMINLMYIGQDVSLAELATLAKQLLMSTLLYLICPCITKIAILTVLFQISPAKVYRYTVVAVAVAIFVYTLVLCIIVGGPCSPLQLGTTVCLKKVTLAHAVLNIVSDLAVIAIPIPTIYALHSSKKQKITVGCLLALGSGVVICSIARVPYMLSYNMAVHSTNTEGVIGIWSLFEINLGIICACAMRLKRLISVYLLRISLFSSRGTAKLSEETPGERFQPKGNRGQHSYQLHNIQDGNSSPCISPKHISVQQTFQMDVERMHAYRADNDSR</sequence>
<evidence type="ECO:0000256" key="3">
    <source>
        <dbReference type="ARBA" id="ARBA00022989"/>
    </source>
</evidence>
<dbReference type="Proteomes" id="UP000191408">
    <property type="component" value="Unassembled WGS sequence"/>
</dbReference>
<keyword evidence="3 6" id="KW-1133">Transmembrane helix</keyword>
<dbReference type="EMBL" id="MDYM01000010">
    <property type="protein sequence ID" value="OQD63060.1"/>
    <property type="molecule type" value="Genomic_DNA"/>
</dbReference>
<dbReference type="PANTHER" id="PTHR33048">
    <property type="entry name" value="PTH11-LIKE INTEGRAL MEMBRANE PROTEIN (AFU_ORTHOLOGUE AFUA_5G11245)"/>
    <property type="match status" value="1"/>
</dbReference>
<dbReference type="PANTHER" id="PTHR33048:SF129">
    <property type="entry name" value="INTEGRAL MEMBRANE PROTEIN-RELATED"/>
    <property type="match status" value="1"/>
</dbReference>
<feature type="transmembrane region" description="Helical" evidence="6">
    <location>
        <begin position="106"/>
        <end position="125"/>
    </location>
</feature>
<dbReference type="InterPro" id="IPR052337">
    <property type="entry name" value="SAT4-like"/>
</dbReference>
<comment type="caution">
    <text evidence="8">The sequence shown here is derived from an EMBL/GenBank/DDBJ whole genome shotgun (WGS) entry which is preliminary data.</text>
</comment>
<comment type="similarity">
    <text evidence="5">Belongs to the SAT4 family.</text>
</comment>
<feature type="transmembrane region" description="Helical" evidence="6">
    <location>
        <begin position="137"/>
        <end position="158"/>
    </location>
</feature>
<feature type="transmembrane region" description="Helical" evidence="6">
    <location>
        <begin position="62"/>
        <end position="86"/>
    </location>
</feature>
<feature type="transmembrane region" description="Helical" evidence="6">
    <location>
        <begin position="178"/>
        <end position="200"/>
    </location>
</feature>
<keyword evidence="9" id="KW-1185">Reference proteome</keyword>
<proteinExistence type="inferred from homology"/>
<keyword evidence="2 6" id="KW-0812">Transmembrane</keyword>
<feature type="transmembrane region" description="Helical" evidence="6">
    <location>
        <begin position="28"/>
        <end position="50"/>
    </location>
</feature>
<dbReference type="AlphaFoldDB" id="A0A1V6NE91"/>
<dbReference type="STRING" id="60169.A0A1V6NE91"/>